<name>A0ABD3F5R4_9STRA</name>
<sequence>MTVLLRGLRRAISWRLKSGVDKGTRRPTGRIYLCTPKLESESHLHDRDMALQKNLLSNLLQNPEVVGDGVGVGEAVVDTGVRLNQSLTRDNQRLKTQFSTTASSL</sequence>
<comment type="caution">
    <text evidence="1">The sequence shown here is derived from an EMBL/GenBank/DDBJ whole genome shotgun (WGS) entry which is preliminary data.</text>
</comment>
<dbReference type="AlphaFoldDB" id="A0ABD3F5R4"/>
<gene>
    <name evidence="1" type="ORF">V7S43_012858</name>
</gene>
<proteinExistence type="predicted"/>
<reference evidence="1 2" key="1">
    <citation type="submission" date="2024-09" db="EMBL/GenBank/DDBJ databases">
        <title>Genome sequencing and assembly of Phytophthora oleae, isolate VK10A, causative agent of rot of olive drupes.</title>
        <authorList>
            <person name="Conti Taguali S."/>
            <person name="Riolo M."/>
            <person name="La Spada F."/>
            <person name="Cacciola S.O."/>
            <person name="Dionisio G."/>
        </authorList>
    </citation>
    <scope>NUCLEOTIDE SEQUENCE [LARGE SCALE GENOMIC DNA]</scope>
    <source>
        <strain evidence="1 2">VK10A</strain>
    </source>
</reference>
<dbReference type="EMBL" id="JBIMZQ010000033">
    <property type="protein sequence ID" value="KAL3662053.1"/>
    <property type="molecule type" value="Genomic_DNA"/>
</dbReference>
<evidence type="ECO:0000313" key="1">
    <source>
        <dbReference type="EMBL" id="KAL3662053.1"/>
    </source>
</evidence>
<evidence type="ECO:0000313" key="2">
    <source>
        <dbReference type="Proteomes" id="UP001632037"/>
    </source>
</evidence>
<protein>
    <recommendedName>
        <fullName evidence="3">t-SNARE coiled-coil homology domain-containing protein</fullName>
    </recommendedName>
</protein>
<evidence type="ECO:0008006" key="3">
    <source>
        <dbReference type="Google" id="ProtNLM"/>
    </source>
</evidence>
<dbReference type="Proteomes" id="UP001632037">
    <property type="component" value="Unassembled WGS sequence"/>
</dbReference>
<keyword evidence="2" id="KW-1185">Reference proteome</keyword>
<organism evidence="1 2">
    <name type="scientific">Phytophthora oleae</name>
    <dbReference type="NCBI Taxonomy" id="2107226"/>
    <lineage>
        <taxon>Eukaryota</taxon>
        <taxon>Sar</taxon>
        <taxon>Stramenopiles</taxon>
        <taxon>Oomycota</taxon>
        <taxon>Peronosporomycetes</taxon>
        <taxon>Peronosporales</taxon>
        <taxon>Peronosporaceae</taxon>
        <taxon>Phytophthora</taxon>
    </lineage>
</organism>
<accession>A0ABD3F5R4</accession>